<proteinExistence type="predicted"/>
<reference evidence="1 2" key="1">
    <citation type="submission" date="2020-12" db="EMBL/GenBank/DDBJ databases">
        <title>HMF7856_wgs.fasta genome submission.</title>
        <authorList>
            <person name="Kang H."/>
            <person name="Kim H."/>
            <person name="Joh K."/>
        </authorList>
    </citation>
    <scope>NUCLEOTIDE SEQUENCE [LARGE SCALE GENOMIC DNA]</scope>
    <source>
        <strain evidence="1 2">HMF7856</strain>
    </source>
</reference>
<dbReference type="Proteomes" id="UP000429232">
    <property type="component" value="Chromosome"/>
</dbReference>
<gene>
    <name evidence="1" type="ORF">GO620_003765</name>
</gene>
<evidence type="ECO:0000313" key="1">
    <source>
        <dbReference type="EMBL" id="QQL50583.1"/>
    </source>
</evidence>
<keyword evidence="2" id="KW-1185">Reference proteome</keyword>
<name>A0A6I4IP89_9SPHI</name>
<organism evidence="1 2">
    <name type="scientific">Mucilaginibacter ginkgonis</name>
    <dbReference type="NCBI Taxonomy" id="2682091"/>
    <lineage>
        <taxon>Bacteria</taxon>
        <taxon>Pseudomonadati</taxon>
        <taxon>Bacteroidota</taxon>
        <taxon>Sphingobacteriia</taxon>
        <taxon>Sphingobacteriales</taxon>
        <taxon>Sphingobacteriaceae</taxon>
        <taxon>Mucilaginibacter</taxon>
    </lineage>
</organism>
<dbReference type="EMBL" id="CP066775">
    <property type="protein sequence ID" value="QQL50583.1"/>
    <property type="molecule type" value="Genomic_DNA"/>
</dbReference>
<protein>
    <submittedName>
        <fullName evidence="1">Uncharacterized protein</fullName>
    </submittedName>
</protein>
<sequence length="125" mass="14085">MKALIILLAVVLVFSMGCNSSNKGSEDIEGTYVTHFQNEYNITDDTLIVSAVKSSDKTYDVVRQTGFNKIRNGKPLPKEFKKVQWVSSYNTDKQALQETDLGRQISVLPDRHKLKLGASEYTKIK</sequence>
<evidence type="ECO:0000313" key="2">
    <source>
        <dbReference type="Proteomes" id="UP000429232"/>
    </source>
</evidence>
<accession>A0A6I4IP89</accession>
<dbReference type="PROSITE" id="PS51257">
    <property type="entry name" value="PROKAR_LIPOPROTEIN"/>
    <property type="match status" value="1"/>
</dbReference>
<dbReference type="RefSeq" id="WP_157526468.1">
    <property type="nucleotide sequence ID" value="NZ_CP066775.1"/>
</dbReference>
<dbReference type="KEGG" id="mgik:GO620_003765"/>
<dbReference type="AlphaFoldDB" id="A0A6I4IP89"/>